<reference evidence="1 3" key="1">
    <citation type="submission" date="2016-10" db="EMBL/GenBank/DDBJ databases">
        <authorList>
            <person name="de Groot N.N."/>
        </authorList>
    </citation>
    <scope>NUCLEOTIDE SEQUENCE [LARGE SCALE GENOMIC DNA]</scope>
    <source>
        <strain evidence="1 3">D31d</strain>
    </source>
</reference>
<name>A0A1M7KQI2_XYLRU</name>
<gene>
    <name evidence="2" type="ORF">SAMN04488494_2388</name>
    <name evidence="1" type="ORF">SAMN05216462_0223</name>
</gene>
<proteinExistence type="predicted"/>
<dbReference type="EMBL" id="FNRF01000001">
    <property type="protein sequence ID" value="SDZ99001.1"/>
    <property type="molecule type" value="Genomic_DNA"/>
</dbReference>
<evidence type="ECO:0000313" key="2">
    <source>
        <dbReference type="EMBL" id="SHM67272.1"/>
    </source>
</evidence>
<protein>
    <submittedName>
        <fullName evidence="2">Uncharacterized protein</fullName>
    </submittedName>
</protein>
<sequence length="32" mass="3828">MFQFILGAKVRSFQKIPFSKSYIYFCVRIIVP</sequence>
<organism evidence="2 4">
    <name type="scientific">Xylanibacter ruminicola</name>
    <name type="common">Prevotella ruminicola</name>
    <dbReference type="NCBI Taxonomy" id="839"/>
    <lineage>
        <taxon>Bacteria</taxon>
        <taxon>Pseudomonadati</taxon>
        <taxon>Bacteroidota</taxon>
        <taxon>Bacteroidia</taxon>
        <taxon>Bacteroidales</taxon>
        <taxon>Prevotellaceae</taxon>
        <taxon>Xylanibacter</taxon>
    </lineage>
</organism>
<dbReference type="Proteomes" id="UP000184280">
    <property type="component" value="Unassembled WGS sequence"/>
</dbReference>
<reference evidence="2 4" key="2">
    <citation type="submission" date="2016-11" db="EMBL/GenBank/DDBJ databases">
        <authorList>
            <person name="Jaros S."/>
            <person name="Januszkiewicz K."/>
            <person name="Wedrychowicz H."/>
        </authorList>
    </citation>
    <scope>NUCLEOTIDE SEQUENCE [LARGE SCALE GENOMIC DNA]</scope>
    <source>
        <strain evidence="2 4">BPI-34</strain>
    </source>
</reference>
<accession>A0A1M7KQI2</accession>
<dbReference type="EMBL" id="FRCJ01000005">
    <property type="protein sequence ID" value="SHM67272.1"/>
    <property type="molecule type" value="Genomic_DNA"/>
</dbReference>
<dbReference type="Proteomes" id="UP000182257">
    <property type="component" value="Unassembled WGS sequence"/>
</dbReference>
<dbReference type="AlphaFoldDB" id="A0A1M7KQI2"/>
<evidence type="ECO:0000313" key="3">
    <source>
        <dbReference type="Proteomes" id="UP000182257"/>
    </source>
</evidence>
<evidence type="ECO:0000313" key="1">
    <source>
        <dbReference type="EMBL" id="SDZ99001.1"/>
    </source>
</evidence>
<evidence type="ECO:0000313" key="4">
    <source>
        <dbReference type="Proteomes" id="UP000184280"/>
    </source>
</evidence>